<dbReference type="GeneID" id="83573452"/>
<dbReference type="AlphaFoldDB" id="A0A0H3CJ64"/>
<protein>
    <submittedName>
        <fullName evidence="1">Uncharacterized protein</fullName>
    </submittedName>
</protein>
<dbReference type="RefSeq" id="WP_013096730.1">
    <property type="nucleotide sequence ID" value="NC_014121.1"/>
</dbReference>
<gene>
    <name evidence="1" type="ordered locus">ECL_02115</name>
</gene>
<dbReference type="OrthoDB" id="6610231at2"/>
<keyword evidence="2" id="KW-1185">Reference proteome</keyword>
<reference evidence="1 2" key="1">
    <citation type="journal article" date="2010" name="J. Bacteriol.">
        <title>Complete genome sequence of Enterobacter cloacae subsp. cloacae type strain ATCC 13047.</title>
        <authorList>
            <person name="Ren Y."/>
            <person name="Ren Y."/>
            <person name="Zhou Z."/>
            <person name="Guo X."/>
            <person name="Li Y."/>
            <person name="Feng L."/>
            <person name="Wang L."/>
        </authorList>
    </citation>
    <scope>NUCLEOTIDE SEQUENCE [LARGE SCALE GENOMIC DNA]</scope>
    <source>
        <strain evidence="2">ATCC 13047 / DSM 30054 / NBRC 13535 / NCTC 10005 / WDCM 00083 / NCDC 279-56</strain>
    </source>
</reference>
<name>A0A0H3CJ64_ENTCC</name>
<dbReference type="EMBL" id="CP001918">
    <property type="protein sequence ID" value="ADF61665.1"/>
    <property type="molecule type" value="Genomic_DNA"/>
</dbReference>
<accession>A0A0H3CJ64</accession>
<dbReference type="HOGENOM" id="CLU_115760_0_0_6"/>
<dbReference type="Proteomes" id="UP000002363">
    <property type="component" value="Chromosome"/>
</dbReference>
<organism evidence="1 2">
    <name type="scientific">Enterobacter cloacae subsp. cloacae (strain ATCC 13047 / DSM 30054 / NBRC 13535 / NCTC 10005 / WDCM 00083 / NCDC 279-56)</name>
    <dbReference type="NCBI Taxonomy" id="716541"/>
    <lineage>
        <taxon>Bacteria</taxon>
        <taxon>Pseudomonadati</taxon>
        <taxon>Pseudomonadota</taxon>
        <taxon>Gammaproteobacteria</taxon>
        <taxon>Enterobacterales</taxon>
        <taxon>Enterobacteriaceae</taxon>
        <taxon>Enterobacter</taxon>
        <taxon>Enterobacter cloacae complex</taxon>
    </lineage>
</organism>
<dbReference type="EnsemblBacteria" id="ADF61665">
    <property type="protein sequence ID" value="ADF61665"/>
    <property type="gene ID" value="ECL_02115"/>
</dbReference>
<dbReference type="KEGG" id="enc:ECL_02115"/>
<dbReference type="eggNOG" id="ENOG5033NMJ">
    <property type="taxonomic scope" value="Bacteria"/>
</dbReference>
<sequence>MTLDVIFHLMKLVSLDEYSSGANLSALLESLSAEKENDVTLAAFVHRLHILCAAHNDPMQAEALLAANLPKEGEPLPVLDFSGWPLVRYALSGELQTPESEAYFQNVTSAATILRAAIVDSERANNTPAIAILDKLLNLNGALPERYKKMANIPYA</sequence>
<evidence type="ECO:0000313" key="2">
    <source>
        <dbReference type="Proteomes" id="UP000002363"/>
    </source>
</evidence>
<proteinExistence type="predicted"/>
<evidence type="ECO:0000313" key="1">
    <source>
        <dbReference type="EMBL" id="ADF61665.1"/>
    </source>
</evidence>
<dbReference type="PATRIC" id="fig|716541.4.peg.2311"/>